<keyword evidence="8" id="KW-1185">Reference proteome</keyword>
<dbReference type="OrthoDB" id="9792010at2"/>
<dbReference type="KEGG" id="acis:CBP35_02440"/>
<reference evidence="7 8" key="1">
    <citation type="submission" date="2017-05" db="EMBL/GenBank/DDBJ databases">
        <title>Polyphasic characterization of four soil-derived phenanthrene-degrading Acidovorax strains and proposal of Acidovorax phenanthrenivorans sp. nov.</title>
        <authorList>
            <person name="Singleton D.R."/>
            <person name="Lee J."/>
            <person name="Dickey A.N."/>
            <person name="Stroud A."/>
            <person name="Scholl E.H."/>
            <person name="Wright F.A."/>
            <person name="Aitken M.D."/>
        </authorList>
    </citation>
    <scope>NUCLEOTIDE SEQUENCE [LARGE SCALE GENOMIC DNA]</scope>
    <source>
        <strain evidence="7">NA3</strain>
    </source>
</reference>
<dbReference type="GO" id="GO:0044780">
    <property type="term" value="P:bacterial-type flagellum assembly"/>
    <property type="evidence" value="ECO:0007669"/>
    <property type="project" value="InterPro"/>
</dbReference>
<dbReference type="InterPro" id="IPR003713">
    <property type="entry name" value="FliS"/>
</dbReference>
<evidence type="ECO:0000256" key="4">
    <source>
        <dbReference type="ARBA" id="ARBA00022795"/>
    </source>
</evidence>
<dbReference type="PIRSF" id="PIRSF039090">
    <property type="entry name" value="Flis"/>
    <property type="match status" value="1"/>
</dbReference>
<dbReference type="KEGG" id="acin:CBP34_16820"/>
<dbReference type="EMBL" id="CP021361">
    <property type="protein sequence ID" value="ART53753.1"/>
    <property type="molecule type" value="Genomic_DNA"/>
</dbReference>
<keyword evidence="5" id="KW-0143">Chaperone</keyword>
<dbReference type="KEGG" id="acip:CBP36_16480"/>
<dbReference type="PANTHER" id="PTHR34773">
    <property type="entry name" value="FLAGELLAR SECRETION CHAPERONE FLIS"/>
    <property type="match status" value="1"/>
</dbReference>
<organism evidence="7 8">
    <name type="scientific">Acidovorax carolinensis</name>
    <dbReference type="NCBI Taxonomy" id="553814"/>
    <lineage>
        <taxon>Bacteria</taxon>
        <taxon>Pseudomonadati</taxon>
        <taxon>Pseudomonadota</taxon>
        <taxon>Betaproteobacteria</taxon>
        <taxon>Burkholderiales</taxon>
        <taxon>Comamonadaceae</taxon>
        <taxon>Acidovorax</taxon>
    </lineage>
</organism>
<dbReference type="Proteomes" id="UP000194432">
    <property type="component" value="Chromosome 1"/>
</dbReference>
<dbReference type="GO" id="GO:0071973">
    <property type="term" value="P:bacterial-type flagellum-dependent cell motility"/>
    <property type="evidence" value="ECO:0007669"/>
    <property type="project" value="TreeGrafter"/>
</dbReference>
<evidence type="ECO:0000256" key="1">
    <source>
        <dbReference type="ARBA" id="ARBA00004514"/>
    </source>
</evidence>
<keyword evidence="3 6" id="KW-0963">Cytoplasm</keyword>
<dbReference type="CDD" id="cd16098">
    <property type="entry name" value="FliS"/>
    <property type="match status" value="1"/>
</dbReference>
<dbReference type="AlphaFoldDB" id="A0A240U8M8"/>
<keyword evidence="4 6" id="KW-1005">Bacterial flagellum biogenesis</keyword>
<dbReference type="InterPro" id="IPR036584">
    <property type="entry name" value="FliS_sf"/>
</dbReference>
<dbReference type="SUPFAM" id="SSF101116">
    <property type="entry name" value="Flagellar export chaperone FliS"/>
    <property type="match status" value="1"/>
</dbReference>
<keyword evidence="7" id="KW-0282">Flagellum</keyword>
<dbReference type="RefSeq" id="WP_086928837.1">
    <property type="nucleotide sequence ID" value="NZ_CP021361.1"/>
</dbReference>
<accession>A0A240U8M8</accession>
<evidence type="ECO:0000313" key="8">
    <source>
        <dbReference type="Proteomes" id="UP000194432"/>
    </source>
</evidence>
<evidence type="ECO:0000256" key="5">
    <source>
        <dbReference type="ARBA" id="ARBA00023186"/>
    </source>
</evidence>
<sequence>MYTPVSSRAASAYRQVGVQSGVDGASPHMLIKMLFDGLIQSLNAARGALQRGDIAEKGRQIGKAVRILEEGLKGGLNPAQGGDIARNLAALYDYCVSRLTLANMRNDLALVEEVVHLITPVAQSWSEIGPNNGATAQGAGA</sequence>
<dbReference type="PANTHER" id="PTHR34773:SF1">
    <property type="entry name" value="FLAGELLAR SECRETION CHAPERONE FLIS"/>
    <property type="match status" value="1"/>
</dbReference>
<dbReference type="Gene3D" id="1.20.120.340">
    <property type="entry name" value="Flagellar protein FliS"/>
    <property type="match status" value="1"/>
</dbReference>
<dbReference type="NCBIfam" id="TIGR00208">
    <property type="entry name" value="fliS"/>
    <property type="match status" value="1"/>
</dbReference>
<name>A0A240U8M8_9BURK</name>
<keyword evidence="7" id="KW-0966">Cell projection</keyword>
<gene>
    <name evidence="7" type="ORF">CBP34_16820</name>
</gene>
<dbReference type="GO" id="GO:0005829">
    <property type="term" value="C:cytosol"/>
    <property type="evidence" value="ECO:0007669"/>
    <property type="project" value="UniProtKB-SubCell"/>
</dbReference>
<accession>A0A240UIV5</accession>
<proteinExistence type="inferred from homology"/>
<protein>
    <recommendedName>
        <fullName evidence="6">Flagellar secretion chaperone FliS</fullName>
    </recommendedName>
</protein>
<comment type="subcellular location">
    <subcellularLocation>
        <location evidence="1 6">Cytoplasm</location>
        <location evidence="1 6">Cytosol</location>
    </subcellularLocation>
</comment>
<evidence type="ECO:0000256" key="3">
    <source>
        <dbReference type="ARBA" id="ARBA00022490"/>
    </source>
</evidence>
<dbReference type="Pfam" id="PF02561">
    <property type="entry name" value="FliS"/>
    <property type="match status" value="1"/>
</dbReference>
<keyword evidence="7" id="KW-0969">Cilium</keyword>
<evidence type="ECO:0000256" key="2">
    <source>
        <dbReference type="ARBA" id="ARBA00008787"/>
    </source>
</evidence>
<evidence type="ECO:0000313" key="7">
    <source>
        <dbReference type="EMBL" id="ART53753.1"/>
    </source>
</evidence>
<evidence type="ECO:0000256" key="6">
    <source>
        <dbReference type="PIRNR" id="PIRNR039090"/>
    </source>
</evidence>
<comment type="similarity">
    <text evidence="2 6">Belongs to the FliS family.</text>
</comment>